<gene>
    <name evidence="6" type="ORF">BV898_03957</name>
</gene>
<evidence type="ECO:0000256" key="2">
    <source>
        <dbReference type="ARBA" id="ARBA00022723"/>
    </source>
</evidence>
<evidence type="ECO:0000313" key="7">
    <source>
        <dbReference type="Proteomes" id="UP000192578"/>
    </source>
</evidence>
<dbReference type="GO" id="GO:0020037">
    <property type="term" value="F:heme binding"/>
    <property type="evidence" value="ECO:0007669"/>
    <property type="project" value="TreeGrafter"/>
</dbReference>
<organism evidence="6 7">
    <name type="scientific">Hypsibius exemplaris</name>
    <name type="common">Freshwater tardigrade</name>
    <dbReference type="NCBI Taxonomy" id="2072580"/>
    <lineage>
        <taxon>Eukaryota</taxon>
        <taxon>Metazoa</taxon>
        <taxon>Ecdysozoa</taxon>
        <taxon>Tardigrada</taxon>
        <taxon>Eutardigrada</taxon>
        <taxon>Parachela</taxon>
        <taxon>Hypsibioidea</taxon>
        <taxon>Hypsibiidae</taxon>
        <taxon>Hypsibius</taxon>
    </lineage>
</organism>
<name>A0A1W0X489_HYPEX</name>
<dbReference type="Proteomes" id="UP000192578">
    <property type="component" value="Unassembled WGS sequence"/>
</dbReference>
<dbReference type="Gene3D" id="3.10.120.10">
    <property type="entry name" value="Cytochrome b5-like heme/steroid binding domain"/>
    <property type="match status" value="1"/>
</dbReference>
<feature type="domain" description="Cytochrome b5 heme-binding" evidence="5">
    <location>
        <begin position="13"/>
        <end position="104"/>
    </location>
</feature>
<keyword evidence="7" id="KW-1185">Reference proteome</keyword>
<dbReference type="SMART" id="SM01117">
    <property type="entry name" value="Cyt-b5"/>
    <property type="match status" value="1"/>
</dbReference>
<evidence type="ECO:0000256" key="1">
    <source>
        <dbReference type="ARBA" id="ARBA00022617"/>
    </source>
</evidence>
<dbReference type="OrthoDB" id="260519at2759"/>
<dbReference type="EMBL" id="MTYJ01000019">
    <property type="protein sequence ID" value="OQV22112.1"/>
    <property type="molecule type" value="Genomic_DNA"/>
</dbReference>
<comment type="caution">
    <text evidence="6">The sequence shown here is derived from an EMBL/GenBank/DDBJ whole genome shotgun (WGS) entry which is preliminary data.</text>
</comment>
<proteinExistence type="inferred from homology"/>
<dbReference type="GO" id="GO:0016020">
    <property type="term" value="C:membrane"/>
    <property type="evidence" value="ECO:0007669"/>
    <property type="project" value="TreeGrafter"/>
</dbReference>
<dbReference type="PROSITE" id="PS50255">
    <property type="entry name" value="CYTOCHROME_B5_2"/>
    <property type="match status" value="1"/>
</dbReference>
<dbReference type="InterPro" id="IPR050668">
    <property type="entry name" value="Cytochrome_b5"/>
</dbReference>
<keyword evidence="2" id="KW-0479">Metal-binding</keyword>
<evidence type="ECO:0000259" key="5">
    <source>
        <dbReference type="PROSITE" id="PS50255"/>
    </source>
</evidence>
<sequence length="113" mass="12423">MSAPGGSSEHEALTRYTWEEVRTHSTVASLWIVLRDPGAPSATLPRTPPRTLVYDVTDFHDSHPGGTDILLTHAGKDATLAFEDVEHSRYALIKLKEFLIGEITERPVGKAKS</sequence>
<comment type="similarity">
    <text evidence="4">Belongs to the cytochrome b5 family.</text>
</comment>
<dbReference type="PANTHER" id="PTHR19359">
    <property type="entry name" value="CYTOCHROME B5"/>
    <property type="match status" value="1"/>
</dbReference>
<dbReference type="PANTHER" id="PTHR19359:SF41">
    <property type="entry name" value="GEO08203P1"/>
    <property type="match status" value="1"/>
</dbReference>
<dbReference type="AlphaFoldDB" id="A0A1W0X489"/>
<evidence type="ECO:0000256" key="4">
    <source>
        <dbReference type="ARBA" id="ARBA00038168"/>
    </source>
</evidence>
<dbReference type="InterPro" id="IPR001199">
    <property type="entry name" value="Cyt_B5-like_heme/steroid-bd"/>
</dbReference>
<dbReference type="InterPro" id="IPR036400">
    <property type="entry name" value="Cyt_B5-like_heme/steroid_sf"/>
</dbReference>
<dbReference type="Pfam" id="PF00173">
    <property type="entry name" value="Cyt-b5"/>
    <property type="match status" value="1"/>
</dbReference>
<keyword evidence="3" id="KW-0408">Iron</keyword>
<reference evidence="7" key="1">
    <citation type="submission" date="2017-01" db="EMBL/GenBank/DDBJ databases">
        <title>Comparative genomics of anhydrobiosis in the tardigrade Hypsibius dujardini.</title>
        <authorList>
            <person name="Yoshida Y."/>
            <person name="Koutsovoulos G."/>
            <person name="Laetsch D."/>
            <person name="Stevens L."/>
            <person name="Kumar S."/>
            <person name="Horikawa D."/>
            <person name="Ishino K."/>
            <person name="Komine S."/>
            <person name="Tomita M."/>
            <person name="Blaxter M."/>
            <person name="Arakawa K."/>
        </authorList>
    </citation>
    <scope>NUCLEOTIDE SEQUENCE [LARGE SCALE GENOMIC DNA]</scope>
    <source>
        <strain evidence="7">Z151</strain>
    </source>
</reference>
<dbReference type="GO" id="GO:0046872">
    <property type="term" value="F:metal ion binding"/>
    <property type="evidence" value="ECO:0007669"/>
    <property type="project" value="UniProtKB-KW"/>
</dbReference>
<dbReference type="PRINTS" id="PR00363">
    <property type="entry name" value="CYTOCHROMEB5"/>
</dbReference>
<dbReference type="SUPFAM" id="SSF55856">
    <property type="entry name" value="Cytochrome b5-like heme/steroid binding domain"/>
    <property type="match status" value="1"/>
</dbReference>
<evidence type="ECO:0000256" key="3">
    <source>
        <dbReference type="ARBA" id="ARBA00023004"/>
    </source>
</evidence>
<protein>
    <recommendedName>
        <fullName evidence="5">Cytochrome b5 heme-binding domain-containing protein</fullName>
    </recommendedName>
</protein>
<keyword evidence="1" id="KW-0349">Heme</keyword>
<evidence type="ECO:0000313" key="6">
    <source>
        <dbReference type="EMBL" id="OQV22112.1"/>
    </source>
</evidence>
<accession>A0A1W0X489</accession>